<evidence type="ECO:0000256" key="6">
    <source>
        <dbReference type="ARBA" id="ARBA00022692"/>
    </source>
</evidence>
<evidence type="ECO:0000256" key="1">
    <source>
        <dbReference type="ARBA" id="ARBA00004477"/>
    </source>
</evidence>
<keyword evidence="7" id="KW-0256">Endoplasmic reticulum</keyword>
<evidence type="ECO:0000256" key="7">
    <source>
        <dbReference type="ARBA" id="ARBA00022824"/>
    </source>
</evidence>
<comment type="pathway">
    <text evidence="2">Glycolipid biosynthesis; glycosylphosphatidylinositol-anchor biosynthesis.</text>
</comment>
<evidence type="ECO:0000256" key="11">
    <source>
        <dbReference type="SAM" id="Phobius"/>
    </source>
</evidence>
<evidence type="ECO:0000256" key="8">
    <source>
        <dbReference type="ARBA" id="ARBA00022989"/>
    </source>
</evidence>
<feature type="domain" description="GPI ethanolamine phosphate transferase 2 C-terminal" evidence="12">
    <location>
        <begin position="501"/>
        <end position="626"/>
    </location>
</feature>
<feature type="transmembrane region" description="Helical" evidence="11">
    <location>
        <begin position="820"/>
        <end position="837"/>
    </location>
</feature>
<feature type="transmembrane region" description="Helical" evidence="11">
    <location>
        <begin position="787"/>
        <end position="808"/>
    </location>
</feature>
<feature type="domain" description="GPI ethanolamine phosphate transferase 2 C-terminal" evidence="12">
    <location>
        <begin position="706"/>
        <end position="836"/>
    </location>
</feature>
<organism evidence="13">
    <name type="scientific">Cuerna arida</name>
    <dbReference type="NCBI Taxonomy" id="1464854"/>
    <lineage>
        <taxon>Eukaryota</taxon>
        <taxon>Metazoa</taxon>
        <taxon>Ecdysozoa</taxon>
        <taxon>Arthropoda</taxon>
        <taxon>Hexapoda</taxon>
        <taxon>Insecta</taxon>
        <taxon>Pterygota</taxon>
        <taxon>Neoptera</taxon>
        <taxon>Paraneoptera</taxon>
        <taxon>Hemiptera</taxon>
        <taxon>Auchenorrhyncha</taxon>
        <taxon>Membracoidea</taxon>
        <taxon>Cicadellidae</taxon>
        <taxon>Cicadellinae</taxon>
        <taxon>Proconiini</taxon>
        <taxon>Cuerna</taxon>
    </lineage>
</organism>
<dbReference type="Gene3D" id="3.40.720.10">
    <property type="entry name" value="Alkaline Phosphatase, subunit A"/>
    <property type="match status" value="1"/>
</dbReference>
<dbReference type="CDD" id="cd16024">
    <property type="entry name" value="GPI_EPT_2"/>
    <property type="match status" value="1"/>
</dbReference>
<reference evidence="13" key="1">
    <citation type="submission" date="2015-11" db="EMBL/GenBank/DDBJ databases">
        <title>De novo transcriptome assembly of four potential Pierce s Disease insect vectors from Arizona vineyards.</title>
        <authorList>
            <person name="Tassone E.E."/>
        </authorList>
    </citation>
    <scope>NUCLEOTIDE SEQUENCE</scope>
</reference>
<dbReference type="InterPro" id="IPR045687">
    <property type="entry name" value="PIGG/GPI7_C"/>
</dbReference>
<feature type="transmembrane region" description="Helical" evidence="11">
    <location>
        <begin position="651"/>
        <end position="674"/>
    </location>
</feature>
<dbReference type="Pfam" id="PF01663">
    <property type="entry name" value="Phosphodiest"/>
    <property type="match status" value="1"/>
</dbReference>
<protein>
    <recommendedName>
        <fullName evidence="12">GPI ethanolamine phosphate transferase 2 C-terminal domain-containing protein</fullName>
    </recommendedName>
</protein>
<evidence type="ECO:0000256" key="9">
    <source>
        <dbReference type="ARBA" id="ARBA00023136"/>
    </source>
</evidence>
<dbReference type="InterPro" id="IPR017850">
    <property type="entry name" value="Alkaline_phosphatase_core_sf"/>
</dbReference>
<keyword evidence="10" id="KW-0325">Glycoprotein</keyword>
<dbReference type="Pfam" id="PF19316">
    <property type="entry name" value="PIGO_PIGG"/>
    <property type="match status" value="2"/>
</dbReference>
<evidence type="ECO:0000259" key="12">
    <source>
        <dbReference type="Pfam" id="PF19316"/>
    </source>
</evidence>
<evidence type="ECO:0000256" key="2">
    <source>
        <dbReference type="ARBA" id="ARBA00004687"/>
    </source>
</evidence>
<feature type="transmembrane region" description="Helical" evidence="11">
    <location>
        <begin position="461"/>
        <end position="482"/>
    </location>
</feature>
<gene>
    <name evidence="13" type="ORF">g.7636</name>
</gene>
<keyword evidence="8 11" id="KW-1133">Transmembrane helix</keyword>
<feature type="transmembrane region" description="Helical" evidence="11">
    <location>
        <begin position="574"/>
        <end position="598"/>
    </location>
</feature>
<comment type="subcellular location">
    <subcellularLocation>
        <location evidence="1">Endoplasmic reticulum membrane</location>
        <topology evidence="1">Multi-pass membrane protein</topology>
    </subcellularLocation>
</comment>
<evidence type="ECO:0000256" key="4">
    <source>
        <dbReference type="ARBA" id="ARBA00022502"/>
    </source>
</evidence>
<keyword evidence="5" id="KW-0808">Transferase</keyword>
<keyword evidence="9 11" id="KW-0472">Membrane</keyword>
<feature type="non-terminal residue" evidence="13">
    <location>
        <position position="838"/>
    </location>
</feature>
<accession>A0A1B6EKT9</accession>
<dbReference type="GO" id="GO:0051267">
    <property type="term" value="F:CP2 mannose-ethanolamine phosphotransferase activity"/>
    <property type="evidence" value="ECO:0007669"/>
    <property type="project" value="TreeGrafter"/>
</dbReference>
<dbReference type="InterPro" id="IPR002591">
    <property type="entry name" value="Phosphodiest/P_Trfase"/>
</dbReference>
<dbReference type="PANTHER" id="PTHR23072:SF0">
    <property type="entry name" value="GPI ETHANOLAMINE PHOSPHATE TRANSFERASE 2"/>
    <property type="match status" value="1"/>
</dbReference>
<keyword evidence="4" id="KW-0337">GPI-anchor biosynthesis</keyword>
<dbReference type="InterPro" id="IPR039527">
    <property type="entry name" value="PIGG/GPI7"/>
</dbReference>
<dbReference type="UniPathway" id="UPA00196"/>
<feature type="transmembrane region" description="Helical" evidence="11">
    <location>
        <begin position="503"/>
        <end position="522"/>
    </location>
</feature>
<sequence>MDRTGSSSVLSQYCMTVGFFCVIFYMYGFFPIKASTNVFSSRTDLPTNLHDLKFHTEKLYNSSVSKTVLMVIDGIRVDFVTKDYMPYTTGKLKGEDGCHLTARVSAPTVTLPRIKAIVTGTVSSYIDVMLNFGTKELTGDNIIRQAVQTKRVVFYGDDTWIKLLPHHFIRSEGTTSFFVNDYTEVDSNVTRHLDTELHTTDWDVMVLHYLGLDHIGHIEGPNSPLIRPKLQEMDDIIARLHKYLQEQGGGVLVVCGDHGMKDQGSHGGVSTPEVLVPLLVLGLGCPTHNKEEVLQVDLAPTLSVLWGVAIPADNIGVAVTSLLAHLSAAQRLYALLHNGQQLAANFLRNKGSTVHENYRKFEEARQKHYEWLINSSSVSHLQVEALYQSSLLGMSRFLSDVLANYDTWALFTAKAILSQVVCMLGLKLAGVSSPYPSTSLVLSVSAVVGVAMVTLCPLPTWPLPILLCCILLFSVNSVLLYHQFRSLPSFFKVEVRAREWWRLLLPVGTAVHCLAQMSSSLLEEEHQLWYWLWVTVGLLRLHQNSARWLCVLVVHRVLRALNQTGDRWAHLPDLSDWLTLTSHAPALSAFCAASLLWLCCYCTQVLSRRWAPTILCAITAFCIFQHKAAIHQAIPFISPSSNGVSEARMCWLLLGLLLLLDRSLNTLLVCWMLSSSLLLRSHNTVLIPALYFFSQSVALPPSPAHTVLHHWLGAVFFFYQGNLNTSLASVDLAAGYIGLEQYNMVIVGALLLAHTYAMPVLAYILCAHSIVSNRRSWREEVLKSEQLVVFLQLLHMLVCLSAISLHRYHLFVWSVFSPRLLYLAAHSLVYLLLVSITN</sequence>
<dbReference type="GO" id="GO:0005789">
    <property type="term" value="C:endoplasmic reticulum membrane"/>
    <property type="evidence" value="ECO:0007669"/>
    <property type="project" value="UniProtKB-SubCell"/>
</dbReference>
<feature type="transmembrane region" description="Helical" evidence="11">
    <location>
        <begin position="12"/>
        <end position="30"/>
    </location>
</feature>
<evidence type="ECO:0000256" key="3">
    <source>
        <dbReference type="ARBA" id="ARBA00005315"/>
    </source>
</evidence>
<evidence type="ECO:0000256" key="10">
    <source>
        <dbReference type="ARBA" id="ARBA00023180"/>
    </source>
</evidence>
<dbReference type="AlphaFoldDB" id="A0A1B6EKT9"/>
<feature type="transmembrane region" description="Helical" evidence="11">
    <location>
        <begin position="744"/>
        <end position="766"/>
    </location>
</feature>
<evidence type="ECO:0000256" key="5">
    <source>
        <dbReference type="ARBA" id="ARBA00022679"/>
    </source>
</evidence>
<keyword evidence="6 11" id="KW-0812">Transmembrane</keyword>
<comment type="similarity">
    <text evidence="3">Belongs to the PIGG/PIGN/PIGO family. PIGG subfamily.</text>
</comment>
<evidence type="ECO:0000313" key="13">
    <source>
        <dbReference type="EMBL" id="JAS38549.1"/>
    </source>
</evidence>
<dbReference type="InterPro" id="IPR037674">
    <property type="entry name" value="PIG-G_N"/>
</dbReference>
<dbReference type="GO" id="GO:0006506">
    <property type="term" value="P:GPI anchor biosynthetic process"/>
    <property type="evidence" value="ECO:0007669"/>
    <property type="project" value="UniProtKB-UniPathway"/>
</dbReference>
<dbReference type="SUPFAM" id="SSF53649">
    <property type="entry name" value="Alkaline phosphatase-like"/>
    <property type="match status" value="1"/>
</dbReference>
<dbReference type="PANTHER" id="PTHR23072">
    <property type="entry name" value="PHOSPHATIDYLINOSITOL GLYCAN-RELATED"/>
    <property type="match status" value="1"/>
</dbReference>
<proteinExistence type="inferred from homology"/>
<name>A0A1B6EKT9_9HEMI</name>
<dbReference type="EMBL" id="GECZ01031220">
    <property type="protein sequence ID" value="JAS38549.1"/>
    <property type="molecule type" value="Transcribed_RNA"/>
</dbReference>